<dbReference type="RefSeq" id="XP_827037.1">
    <property type="nucleotide sequence ID" value="XM_821944.1"/>
</dbReference>
<dbReference type="KEGG" id="tbr:Tb09.v1.0250"/>
<feature type="region of interest" description="Disordered" evidence="1">
    <location>
        <begin position="1"/>
        <end position="24"/>
    </location>
</feature>
<organism evidence="2 3">
    <name type="scientific">Trypanosoma brucei brucei (strain 927/4 GUTat10.1)</name>
    <dbReference type="NCBI Taxonomy" id="185431"/>
    <lineage>
        <taxon>Eukaryota</taxon>
        <taxon>Discoba</taxon>
        <taxon>Euglenozoa</taxon>
        <taxon>Kinetoplastea</taxon>
        <taxon>Metakinetoplastina</taxon>
        <taxon>Trypanosomatida</taxon>
        <taxon>Trypanosomatidae</taxon>
        <taxon>Trypanosoma</taxon>
    </lineage>
</organism>
<dbReference type="Proteomes" id="UP000008524">
    <property type="component" value="Chromosome 9"/>
</dbReference>
<protein>
    <submittedName>
        <fullName evidence="2">Uncharacterized protein</fullName>
    </submittedName>
</protein>
<evidence type="ECO:0000313" key="2">
    <source>
        <dbReference type="EMBL" id="EAN76707.1"/>
    </source>
</evidence>
<proteinExistence type="predicted"/>
<dbReference type="InParanoid" id="Q38ER3"/>
<dbReference type="PaxDb" id="5691-EAN76707"/>
<dbReference type="AlphaFoldDB" id="Q38ER3"/>
<dbReference type="EMBL" id="CM000207">
    <property type="protein sequence ID" value="EAN76707.1"/>
    <property type="molecule type" value="Genomic_DNA"/>
</dbReference>
<keyword evidence="3" id="KW-1185">Reference proteome</keyword>
<dbReference type="GeneID" id="3660173"/>
<name>Q38ER3_TRYB2</name>
<evidence type="ECO:0000256" key="1">
    <source>
        <dbReference type="SAM" id="MobiDB-lite"/>
    </source>
</evidence>
<gene>
    <name evidence="2" type="ORF">Tb09.v1.0250</name>
</gene>
<sequence length="88" mass="9319">MTSTAINKTVRQQPPKKKKTTKASLLKKPSVGLLLADGTVLCCAAFNDFTPPASRMCCNRGRGNGTSTCFTCLAASQRQLRATGGLMP</sequence>
<reference evidence="2 3" key="1">
    <citation type="journal article" date="2005" name="Science">
        <title>Comparative genomics of trypanosomatid parasitic protozoa.</title>
        <authorList>
            <person name="El-Sayed N.M."/>
            <person name="Myler P.J."/>
            <person name="Blandin G."/>
            <person name="Berriman M."/>
            <person name="Crabtree J."/>
            <person name="Aggarwal G."/>
            <person name="Caler E."/>
            <person name="Renauld H."/>
            <person name="Worthey E.A."/>
            <person name="Hertz-Fowler C."/>
            <person name="Ghedin E."/>
            <person name="Peacock C."/>
            <person name="Bartholomeu D.C."/>
            <person name="Haas B.J."/>
            <person name="Tran A.N."/>
            <person name="Wortman J.R."/>
            <person name="Alsmark U.C."/>
            <person name="Angiuoli S."/>
            <person name="Anupama A."/>
            <person name="Badger J."/>
            <person name="Bringaud F."/>
            <person name="Cadag E."/>
            <person name="Carlton J.M."/>
            <person name="Cerqueira G.C."/>
            <person name="Creasy T."/>
            <person name="Delcher A.L."/>
            <person name="Djikeng A."/>
            <person name="Embley T.M."/>
            <person name="Hauser C."/>
            <person name="Ivens A.C."/>
            <person name="Kummerfeld S.K."/>
            <person name="Pereira-Leal J.B."/>
            <person name="Nilsson D."/>
            <person name="Peterson J."/>
            <person name="Salzberg S.L."/>
            <person name="Shallom J."/>
            <person name="Silva J.C."/>
            <person name="Sundaram J."/>
            <person name="Westenberger S."/>
            <person name="White O."/>
            <person name="Melville S.E."/>
            <person name="Donelson J.E."/>
            <person name="Andersson B."/>
            <person name="Stuart K.D."/>
            <person name="Hall N."/>
        </authorList>
    </citation>
    <scope>NUCLEOTIDE SEQUENCE [LARGE SCALE GENOMIC DNA]</scope>
    <source>
        <strain evidence="2 3">927/4 GUTat10.1</strain>
    </source>
</reference>
<accession>Q38ER3</accession>
<reference evidence="2 3" key="2">
    <citation type="journal article" date="2005" name="Science">
        <title>The genome of the African trypanosome Trypanosoma brucei.</title>
        <authorList>
            <person name="Berriman M."/>
            <person name="Ghedin E."/>
            <person name="Hertz-Fowler C."/>
            <person name="Blandin G."/>
            <person name="Renauld H."/>
            <person name="Bartholomeu D.C."/>
            <person name="Lennard N.J."/>
            <person name="Caler E."/>
            <person name="Hamlin N.E."/>
            <person name="Haas B."/>
            <person name="Bohme U."/>
            <person name="Hannick L."/>
            <person name="Aslett M.A."/>
            <person name="Shallom J."/>
            <person name="Marcello L."/>
            <person name="Hou L."/>
            <person name="Wickstead B."/>
            <person name="Alsmark U.C."/>
            <person name="Arrowsmith C."/>
            <person name="Atkin R.J."/>
            <person name="Barron A.J."/>
            <person name="Bringaud F."/>
            <person name="Brooks K."/>
            <person name="Carrington M."/>
            <person name="Cherevach I."/>
            <person name="Chillingworth T.J."/>
            <person name="Churcher C."/>
            <person name="Clark L.N."/>
            <person name="Corton C.H."/>
            <person name="Cronin A."/>
            <person name="Davies R.M."/>
            <person name="Doggett J."/>
            <person name="Djikeng A."/>
            <person name="Feldblyum T."/>
            <person name="Field M.C."/>
            <person name="Fraser A."/>
            <person name="Goodhead I."/>
            <person name="Hance Z."/>
            <person name="Harper D."/>
            <person name="Harris B.R."/>
            <person name="Hauser H."/>
            <person name="Hostetler J."/>
            <person name="Ivens A."/>
            <person name="Jagels K."/>
            <person name="Johnson D."/>
            <person name="Johnson J."/>
            <person name="Jones K."/>
            <person name="Kerhornou A.X."/>
            <person name="Koo H."/>
            <person name="Larke N."/>
            <person name="Landfear S."/>
            <person name="Larkin C."/>
            <person name="Leech V."/>
            <person name="Line A."/>
            <person name="Lord A."/>
            <person name="Macleod A."/>
            <person name="Mooney P.J."/>
            <person name="Moule S."/>
            <person name="Martin D.M."/>
            <person name="Morgan G.W."/>
            <person name="Mungall K."/>
            <person name="Norbertczak H."/>
            <person name="Ormond D."/>
            <person name="Pai G."/>
            <person name="Peacock C.S."/>
            <person name="Peterson J."/>
            <person name="Quail M.A."/>
            <person name="Rabbinowitsch E."/>
            <person name="Rajandream M.A."/>
            <person name="Reitter C."/>
            <person name="Salzberg S.L."/>
            <person name="Sanders M."/>
            <person name="Schobel S."/>
            <person name="Sharp S."/>
            <person name="Simmonds M."/>
            <person name="Simpson A.J."/>
            <person name="Tallon L."/>
            <person name="Turner C.M."/>
            <person name="Tait A."/>
            <person name="Tivey A.R."/>
            <person name="Van Aken S."/>
            <person name="Walker D."/>
            <person name="Wanless D."/>
            <person name="Wang S."/>
            <person name="White B."/>
            <person name="White O."/>
            <person name="Whitehead S."/>
            <person name="Woodward J."/>
            <person name="Wortman J."/>
            <person name="Adams M.D."/>
            <person name="Embley T.M."/>
            <person name="Gull K."/>
            <person name="Ullu E."/>
            <person name="Barry J.D."/>
            <person name="Fairlamb A.H."/>
            <person name="Opperdoes F."/>
            <person name="Barrell B.G."/>
            <person name="Donelson J.E."/>
            <person name="Hall N."/>
            <person name="Fraser C.M."/>
            <person name="Melville S.E."/>
            <person name="El-Sayed N.M."/>
        </authorList>
    </citation>
    <scope>NUCLEOTIDE SEQUENCE [LARGE SCALE GENOMIC DNA]</scope>
    <source>
        <strain evidence="2 3">927/4 GUTat10.1</strain>
    </source>
</reference>
<evidence type="ECO:0000313" key="3">
    <source>
        <dbReference type="Proteomes" id="UP000008524"/>
    </source>
</evidence>
<feature type="compositionally biased region" description="Polar residues" evidence="1">
    <location>
        <begin position="1"/>
        <end position="12"/>
    </location>
</feature>